<name>A0A2T1NKQ6_9FLAO</name>
<proteinExistence type="predicted"/>
<sequence length="187" mass="22070">MTTETLYKELNYVNHSREKRMYYAQMVINNSSLIPKLIEILMQVDDKVSPRAAWVLEFVCKDNLNVIIPYLDLFTTNMHRVKKEQAVRPVAKICEYLANAYFSKTENKIKDALTQTHKERIVEVAFEYMICDYKVAPKAYSMTTLYLFGKEFNWIHPELAIILERDFYKESAAFKARARHILKKIKA</sequence>
<protein>
    <submittedName>
        <fullName evidence="1">Adenylosuccinate lyase</fullName>
    </submittedName>
</protein>
<dbReference type="GO" id="GO:0016829">
    <property type="term" value="F:lyase activity"/>
    <property type="evidence" value="ECO:0007669"/>
    <property type="project" value="UniProtKB-KW"/>
</dbReference>
<keyword evidence="2" id="KW-1185">Reference proteome</keyword>
<keyword evidence="1" id="KW-0456">Lyase</keyword>
<gene>
    <name evidence="1" type="ORF">C7H61_02655</name>
</gene>
<evidence type="ECO:0000313" key="2">
    <source>
        <dbReference type="Proteomes" id="UP000238430"/>
    </source>
</evidence>
<reference evidence="1 2" key="1">
    <citation type="submission" date="2018-03" db="EMBL/GenBank/DDBJ databases">
        <title>Mesoflavibacter sp. HG37 and Mesoflavibacter sp. HG96 sp.nov., two marine bacteria isolated from seawater of Western Pacific Ocean.</title>
        <authorList>
            <person name="Cheng H."/>
            <person name="Wu Y.-H."/>
            <person name="Guo L.-L."/>
            <person name="Xu X.-W."/>
        </authorList>
    </citation>
    <scope>NUCLEOTIDE SEQUENCE [LARGE SCALE GENOMIC DNA]</scope>
    <source>
        <strain evidence="1 2">KCTC 42117</strain>
    </source>
</reference>
<dbReference type="Proteomes" id="UP000238430">
    <property type="component" value="Unassembled WGS sequence"/>
</dbReference>
<organism evidence="1 2">
    <name type="scientific">Mesoflavibacter zeaxanthinifaciens subsp. sabulilitoris</name>
    <dbReference type="NCBI Taxonomy" id="1520893"/>
    <lineage>
        <taxon>Bacteria</taxon>
        <taxon>Pseudomonadati</taxon>
        <taxon>Bacteroidota</taxon>
        <taxon>Flavobacteriia</taxon>
        <taxon>Flavobacteriales</taxon>
        <taxon>Flavobacteriaceae</taxon>
        <taxon>Mesoflavibacter</taxon>
    </lineage>
</organism>
<dbReference type="RefSeq" id="WP_106676866.1">
    <property type="nucleotide sequence ID" value="NZ_JACHWV010000001.1"/>
</dbReference>
<dbReference type="EMBL" id="PXOT01000015">
    <property type="protein sequence ID" value="PSG93432.1"/>
    <property type="molecule type" value="Genomic_DNA"/>
</dbReference>
<comment type="caution">
    <text evidence="1">The sequence shown here is derived from an EMBL/GenBank/DDBJ whole genome shotgun (WGS) entry which is preliminary data.</text>
</comment>
<evidence type="ECO:0000313" key="1">
    <source>
        <dbReference type="EMBL" id="PSG93432.1"/>
    </source>
</evidence>
<dbReference type="OrthoDB" id="979487at2"/>
<accession>A0A2T1NKQ6</accession>
<dbReference type="AlphaFoldDB" id="A0A2T1NKQ6"/>